<dbReference type="CDD" id="cd07302">
    <property type="entry name" value="CHD"/>
    <property type="match status" value="1"/>
</dbReference>
<dbReference type="Proteomes" id="UP000218069">
    <property type="component" value="Unassembled WGS sequence"/>
</dbReference>
<feature type="domain" description="Guanylate cyclase" evidence="9">
    <location>
        <begin position="190"/>
        <end position="323"/>
    </location>
</feature>
<evidence type="ECO:0000256" key="6">
    <source>
        <dbReference type="PROSITE-ProRule" id="PRU00169"/>
    </source>
</evidence>
<dbReference type="EMBL" id="OANS01000002">
    <property type="protein sequence ID" value="SNX28400.1"/>
    <property type="molecule type" value="Genomic_DNA"/>
</dbReference>
<evidence type="ECO:0000259" key="9">
    <source>
        <dbReference type="PROSITE" id="PS50125"/>
    </source>
</evidence>
<dbReference type="PANTHER" id="PTHR48111">
    <property type="entry name" value="REGULATOR OF RPOS"/>
    <property type="match status" value="1"/>
</dbReference>
<dbReference type="SUPFAM" id="SSF55073">
    <property type="entry name" value="Nucleotide cyclase"/>
    <property type="match status" value="1"/>
</dbReference>
<feature type="modified residue" description="4-aspartylphosphate" evidence="6">
    <location>
        <position position="54"/>
    </location>
</feature>
<evidence type="ECO:0000256" key="2">
    <source>
        <dbReference type="ARBA" id="ARBA00023012"/>
    </source>
</evidence>
<keyword evidence="1 6" id="KW-0597">Phosphoprotein</keyword>
<evidence type="ECO:0000313" key="10">
    <source>
        <dbReference type="EMBL" id="SNX28400.1"/>
    </source>
</evidence>
<dbReference type="SMART" id="SM00448">
    <property type="entry name" value="REC"/>
    <property type="match status" value="1"/>
</dbReference>
<accession>A0A240E0K9</accession>
<reference evidence="11" key="1">
    <citation type="submission" date="2017-08" db="EMBL/GenBank/DDBJ databases">
        <authorList>
            <person name="Varghese N."/>
            <person name="Submissions S."/>
        </authorList>
    </citation>
    <scope>NUCLEOTIDE SEQUENCE [LARGE SCALE GENOMIC DNA]</scope>
    <source>
        <strain evidence="11">AP-Melu-1000-B4</strain>
    </source>
</reference>
<evidence type="ECO:0000256" key="7">
    <source>
        <dbReference type="SAM" id="Coils"/>
    </source>
</evidence>
<dbReference type="InterPro" id="IPR029787">
    <property type="entry name" value="Nucleotide_cyclase"/>
</dbReference>
<dbReference type="AlphaFoldDB" id="A0A240E0K9"/>
<dbReference type="InterPro" id="IPR039420">
    <property type="entry name" value="WalR-like"/>
</dbReference>
<dbReference type="GO" id="GO:0000976">
    <property type="term" value="F:transcription cis-regulatory region binding"/>
    <property type="evidence" value="ECO:0007669"/>
    <property type="project" value="TreeGrafter"/>
</dbReference>
<keyword evidence="11" id="KW-1185">Reference proteome</keyword>
<dbReference type="PROSITE" id="PS50125">
    <property type="entry name" value="GUANYLATE_CYCLASE_2"/>
    <property type="match status" value="1"/>
</dbReference>
<dbReference type="InterPro" id="IPR001789">
    <property type="entry name" value="Sig_transdc_resp-reg_receiver"/>
</dbReference>
<dbReference type="SUPFAM" id="SSF52172">
    <property type="entry name" value="CheY-like"/>
    <property type="match status" value="1"/>
</dbReference>
<dbReference type="PROSITE" id="PS50110">
    <property type="entry name" value="RESPONSE_REGULATORY"/>
    <property type="match status" value="1"/>
</dbReference>
<proteinExistence type="predicted"/>
<evidence type="ECO:0000313" key="11">
    <source>
        <dbReference type="Proteomes" id="UP000218069"/>
    </source>
</evidence>
<dbReference type="GO" id="GO:0000156">
    <property type="term" value="F:phosphorelay response regulator activity"/>
    <property type="evidence" value="ECO:0007669"/>
    <property type="project" value="TreeGrafter"/>
</dbReference>
<dbReference type="InterPro" id="IPR011006">
    <property type="entry name" value="CheY-like_superfamily"/>
</dbReference>
<dbReference type="RefSeq" id="WP_096672514.1">
    <property type="nucleotide sequence ID" value="NZ_OANS01000002.1"/>
</dbReference>
<keyword evidence="4" id="KW-0238">DNA-binding</keyword>
<name>A0A240E0K9_9BURK</name>
<dbReference type="Gene3D" id="3.40.50.2300">
    <property type="match status" value="1"/>
</dbReference>
<dbReference type="GO" id="GO:0009190">
    <property type="term" value="P:cyclic nucleotide biosynthetic process"/>
    <property type="evidence" value="ECO:0007669"/>
    <property type="project" value="InterPro"/>
</dbReference>
<dbReference type="FunFam" id="3.40.50.2300:FF:000444">
    <property type="entry name" value="Sensory transduction histidine kinase"/>
    <property type="match status" value="1"/>
</dbReference>
<dbReference type="PANTHER" id="PTHR48111:SF1">
    <property type="entry name" value="TWO-COMPONENT RESPONSE REGULATOR ORR33"/>
    <property type="match status" value="1"/>
</dbReference>
<dbReference type="CDD" id="cd17538">
    <property type="entry name" value="REC_D1_PleD-like"/>
    <property type="match status" value="1"/>
</dbReference>
<feature type="coiled-coil region" evidence="7">
    <location>
        <begin position="123"/>
        <end position="161"/>
    </location>
</feature>
<evidence type="ECO:0000256" key="5">
    <source>
        <dbReference type="ARBA" id="ARBA00023163"/>
    </source>
</evidence>
<keyword evidence="7" id="KW-0175">Coiled coil</keyword>
<sequence length="369" mass="40740">MKPTNILIVDDTAENIDLLKAVLESRDYAVKTAASGAEALKSIEESMPDLVVLDVMMPEMSGYEVCQAIRQKPQTALLPVVMLTALDPSSEKVKGIEAGADDFLSKPINQAELLARVDSLLRIAGLQKEIADKNKELLQLNQDLEKKVAQQVEEIESLNKLKRSLPADVATKIVADKQEGLLQPHRKEITIAFFELRGFGNLVMDREPEEVMIILSEFHQILGKLISQFNGTVQRFSCDEIVIFFNDPIPVDNAPMQAINLAKRFQTAFANLKVRWSQKGYNPSLSLGIGVATGFATLGMMGFEGREDYTAIGAVTEIVSRLCREAKAGEILMDVRTQSRLNADSGAKPRGSIMFKDIDKSIEAFKIAQ</sequence>
<dbReference type="Pfam" id="PF00072">
    <property type="entry name" value="Response_reg"/>
    <property type="match status" value="1"/>
</dbReference>
<organism evidence="10 11">
    <name type="scientific">Polynucleobacter meluiroseus</name>
    <dbReference type="NCBI Taxonomy" id="1938814"/>
    <lineage>
        <taxon>Bacteria</taxon>
        <taxon>Pseudomonadati</taxon>
        <taxon>Pseudomonadota</taxon>
        <taxon>Betaproteobacteria</taxon>
        <taxon>Burkholderiales</taxon>
        <taxon>Burkholderiaceae</taxon>
        <taxon>Polynucleobacter</taxon>
    </lineage>
</organism>
<dbReference type="Gene3D" id="3.30.70.1230">
    <property type="entry name" value="Nucleotide cyclase"/>
    <property type="match status" value="1"/>
</dbReference>
<dbReference type="Pfam" id="PF00211">
    <property type="entry name" value="Guanylate_cyc"/>
    <property type="match status" value="1"/>
</dbReference>
<evidence type="ECO:0000256" key="1">
    <source>
        <dbReference type="ARBA" id="ARBA00022553"/>
    </source>
</evidence>
<keyword evidence="5" id="KW-0804">Transcription</keyword>
<evidence type="ECO:0000256" key="3">
    <source>
        <dbReference type="ARBA" id="ARBA00023015"/>
    </source>
</evidence>
<keyword evidence="3" id="KW-0805">Transcription regulation</keyword>
<feature type="domain" description="Response regulatory" evidence="8">
    <location>
        <begin position="5"/>
        <end position="121"/>
    </location>
</feature>
<dbReference type="GO" id="GO:0032993">
    <property type="term" value="C:protein-DNA complex"/>
    <property type="evidence" value="ECO:0007669"/>
    <property type="project" value="TreeGrafter"/>
</dbReference>
<keyword evidence="2" id="KW-0902">Two-component regulatory system</keyword>
<dbReference type="GO" id="GO:0005829">
    <property type="term" value="C:cytosol"/>
    <property type="evidence" value="ECO:0007669"/>
    <property type="project" value="TreeGrafter"/>
</dbReference>
<protein>
    <submittedName>
        <fullName evidence="10">Adenylate and Guanylate cyclase catalytic domain-containing protein</fullName>
    </submittedName>
</protein>
<gene>
    <name evidence="10" type="ORF">SAMN06295945_0730</name>
</gene>
<evidence type="ECO:0000259" key="8">
    <source>
        <dbReference type="PROSITE" id="PS50110"/>
    </source>
</evidence>
<dbReference type="GO" id="GO:0004016">
    <property type="term" value="F:adenylate cyclase activity"/>
    <property type="evidence" value="ECO:0007669"/>
    <property type="project" value="UniProtKB-ARBA"/>
</dbReference>
<dbReference type="OrthoDB" id="9792869at2"/>
<dbReference type="InterPro" id="IPR001054">
    <property type="entry name" value="A/G_cyclase"/>
</dbReference>
<evidence type="ECO:0000256" key="4">
    <source>
        <dbReference type="ARBA" id="ARBA00023125"/>
    </source>
</evidence>
<dbReference type="GO" id="GO:0006355">
    <property type="term" value="P:regulation of DNA-templated transcription"/>
    <property type="evidence" value="ECO:0007669"/>
    <property type="project" value="TreeGrafter"/>
</dbReference>